<feature type="non-terminal residue" evidence="1">
    <location>
        <position position="1"/>
    </location>
</feature>
<reference evidence="1" key="1">
    <citation type="submission" date="2021-06" db="EMBL/GenBank/DDBJ databases">
        <authorList>
            <person name="Kallberg Y."/>
            <person name="Tangrot J."/>
            <person name="Rosling A."/>
        </authorList>
    </citation>
    <scope>NUCLEOTIDE SEQUENCE</scope>
    <source>
        <strain evidence="1">MA461A</strain>
    </source>
</reference>
<evidence type="ECO:0000313" key="1">
    <source>
        <dbReference type="EMBL" id="CAG8850530.1"/>
    </source>
</evidence>
<comment type="caution">
    <text evidence="1">The sequence shown here is derived from an EMBL/GenBank/DDBJ whole genome shotgun (WGS) entry which is preliminary data.</text>
</comment>
<dbReference type="Proteomes" id="UP000789920">
    <property type="component" value="Unassembled WGS sequence"/>
</dbReference>
<keyword evidence="2" id="KW-1185">Reference proteome</keyword>
<evidence type="ECO:0000313" key="2">
    <source>
        <dbReference type="Proteomes" id="UP000789920"/>
    </source>
</evidence>
<organism evidence="1 2">
    <name type="scientific">Racocetra persica</name>
    <dbReference type="NCBI Taxonomy" id="160502"/>
    <lineage>
        <taxon>Eukaryota</taxon>
        <taxon>Fungi</taxon>
        <taxon>Fungi incertae sedis</taxon>
        <taxon>Mucoromycota</taxon>
        <taxon>Glomeromycotina</taxon>
        <taxon>Glomeromycetes</taxon>
        <taxon>Diversisporales</taxon>
        <taxon>Gigasporaceae</taxon>
        <taxon>Racocetra</taxon>
    </lineage>
</organism>
<accession>A0ACA9SXS2</accession>
<dbReference type="EMBL" id="CAJVQC010171278">
    <property type="protein sequence ID" value="CAG8850530.1"/>
    <property type="molecule type" value="Genomic_DNA"/>
</dbReference>
<gene>
    <name evidence="1" type="ORF">RPERSI_LOCUS36138</name>
</gene>
<protein>
    <submittedName>
        <fullName evidence="1">17357_t:CDS:1</fullName>
    </submittedName>
</protein>
<sequence>EPLLNPNYQEAFKRFGDLLLNKNQRYFNNRSLTHLPTSLIQTIEERQVIFSMIQIPTPTITQNITITNTQ</sequence>
<name>A0ACA9SXS2_9GLOM</name>
<feature type="non-terminal residue" evidence="1">
    <location>
        <position position="70"/>
    </location>
</feature>
<proteinExistence type="predicted"/>